<accession>A0A2V3PSV4</accession>
<keyword evidence="2" id="KW-1185">Reference proteome</keyword>
<dbReference type="OrthoDB" id="997009at2"/>
<organism evidence="1 2">
    <name type="scientific">Dysgonomonas alginatilytica</name>
    <dbReference type="NCBI Taxonomy" id="1605892"/>
    <lineage>
        <taxon>Bacteria</taxon>
        <taxon>Pseudomonadati</taxon>
        <taxon>Bacteroidota</taxon>
        <taxon>Bacteroidia</taxon>
        <taxon>Bacteroidales</taxon>
        <taxon>Dysgonomonadaceae</taxon>
        <taxon>Dysgonomonas</taxon>
    </lineage>
</organism>
<evidence type="ECO:0000313" key="1">
    <source>
        <dbReference type="EMBL" id="PXV68099.1"/>
    </source>
</evidence>
<comment type="caution">
    <text evidence="1">The sequence shown here is derived from an EMBL/GenBank/DDBJ whole genome shotgun (WGS) entry which is preliminary data.</text>
</comment>
<reference evidence="1 2" key="1">
    <citation type="submission" date="2018-03" db="EMBL/GenBank/DDBJ databases">
        <title>Genomic Encyclopedia of Archaeal and Bacterial Type Strains, Phase II (KMG-II): from individual species to whole genera.</title>
        <authorList>
            <person name="Goeker M."/>
        </authorList>
    </citation>
    <scope>NUCLEOTIDE SEQUENCE [LARGE SCALE GENOMIC DNA]</scope>
    <source>
        <strain evidence="1 2">DSM 100214</strain>
    </source>
</reference>
<gene>
    <name evidence="1" type="ORF">CLV62_102131</name>
</gene>
<name>A0A2V3PSV4_9BACT</name>
<proteinExistence type="predicted"/>
<dbReference type="Proteomes" id="UP000247973">
    <property type="component" value="Unassembled WGS sequence"/>
</dbReference>
<evidence type="ECO:0000313" key="2">
    <source>
        <dbReference type="Proteomes" id="UP000247973"/>
    </source>
</evidence>
<protein>
    <submittedName>
        <fullName evidence="1">Uncharacterized protein</fullName>
    </submittedName>
</protein>
<dbReference type="EMBL" id="QICL01000002">
    <property type="protein sequence ID" value="PXV68099.1"/>
    <property type="molecule type" value="Genomic_DNA"/>
</dbReference>
<dbReference type="AlphaFoldDB" id="A0A2V3PSV4"/>
<sequence>MIQQRKKDYLQRLIEDFFARLHELIDAKKDLESVSTEKKRLIKECFFLFNNDFNISQEDSAETITIKIGDNDLIEQYAKLLLTKYEISDIKEAYQLHIALDLIEYLEATDKTYSWNRTILKEDILRLLDV</sequence>
<dbReference type="RefSeq" id="WP_110309387.1">
    <property type="nucleotide sequence ID" value="NZ_QICL01000002.1"/>
</dbReference>